<dbReference type="OrthoDB" id="9776544at2"/>
<dbReference type="Gene3D" id="3.40.50.720">
    <property type="entry name" value="NAD(P)-binding Rossmann-like Domain"/>
    <property type="match status" value="1"/>
</dbReference>
<dbReference type="GO" id="GO:0016491">
    <property type="term" value="F:oxidoreductase activity"/>
    <property type="evidence" value="ECO:0007669"/>
    <property type="project" value="UniProtKB-KW"/>
</dbReference>
<dbReference type="PANTHER" id="PTHR43818">
    <property type="entry name" value="BCDNA.GH03377"/>
    <property type="match status" value="1"/>
</dbReference>
<dbReference type="InterPro" id="IPR000683">
    <property type="entry name" value="Gfo/Idh/MocA-like_OxRdtase_N"/>
</dbReference>
<dbReference type="Gene3D" id="3.30.360.10">
    <property type="entry name" value="Dihydrodipicolinate Reductase, domain 2"/>
    <property type="match status" value="1"/>
</dbReference>
<dbReference type="SUPFAM" id="SSF51735">
    <property type="entry name" value="NAD(P)-binding Rossmann-fold domains"/>
    <property type="match status" value="1"/>
</dbReference>
<protein>
    <submittedName>
        <fullName evidence="4">Putative dehydrogenase</fullName>
    </submittedName>
</protein>
<sequence>MTTSGTTSSETGGTTRTRRGVGILGTGVIFRAYARGLSTQPHLPVLRVADLDEDRARAAAAEWDIPRIGTAEDLLADPEIEIVVNITPPGAHAALTDAALRAGKHVYVEKPLAATVADAERNVATARETGRLLGGAPDTFLGTAGQTARTAVDSGLIGRPFAATSFVRSSRAETWHPEPSFLFRAGGGPVLDMGPYHVAALVNLLGPVERVVSASSRPEQQLLVTAADKRIDRVDVEIDTHSTAILQFASGALATTMYSFDVWDTELPHIEVYGTEGTLAVPDPNYFDEPVRIRRRGEREWRELPAAIARTTPEPPHPFRGLGVADLAAALDGEPHRTSAEFALHVLHVLAAVQEGSLDDGVVAIPSRPRRPAAVAPQA</sequence>
<dbReference type="Pfam" id="PF22725">
    <property type="entry name" value="GFO_IDH_MocA_C3"/>
    <property type="match status" value="1"/>
</dbReference>
<dbReference type="EMBL" id="PTJD01000003">
    <property type="protein sequence ID" value="PPK97485.1"/>
    <property type="molecule type" value="Genomic_DNA"/>
</dbReference>
<dbReference type="Pfam" id="PF01408">
    <property type="entry name" value="GFO_IDH_MocA"/>
    <property type="match status" value="1"/>
</dbReference>
<keyword evidence="1" id="KW-0560">Oxidoreductase</keyword>
<evidence type="ECO:0000313" key="5">
    <source>
        <dbReference type="Proteomes" id="UP000239485"/>
    </source>
</evidence>
<evidence type="ECO:0000259" key="2">
    <source>
        <dbReference type="Pfam" id="PF01408"/>
    </source>
</evidence>
<feature type="domain" description="GFO/IDH/MocA-like oxidoreductase" evidence="3">
    <location>
        <begin position="146"/>
        <end position="279"/>
    </location>
</feature>
<evidence type="ECO:0000256" key="1">
    <source>
        <dbReference type="ARBA" id="ARBA00023002"/>
    </source>
</evidence>
<dbReference type="Proteomes" id="UP000239485">
    <property type="component" value="Unassembled WGS sequence"/>
</dbReference>
<dbReference type="InterPro" id="IPR036291">
    <property type="entry name" value="NAD(P)-bd_dom_sf"/>
</dbReference>
<keyword evidence="5" id="KW-1185">Reference proteome</keyword>
<dbReference type="InterPro" id="IPR050463">
    <property type="entry name" value="Gfo/Idh/MocA_oxidrdct_glycsds"/>
</dbReference>
<dbReference type="GO" id="GO:0000166">
    <property type="term" value="F:nucleotide binding"/>
    <property type="evidence" value="ECO:0007669"/>
    <property type="project" value="InterPro"/>
</dbReference>
<reference evidence="4 5" key="1">
    <citation type="submission" date="2018-02" db="EMBL/GenBank/DDBJ databases">
        <title>Genomic Encyclopedia of Archaeal and Bacterial Type Strains, Phase II (KMG-II): from individual species to whole genera.</title>
        <authorList>
            <person name="Goeker M."/>
        </authorList>
    </citation>
    <scope>NUCLEOTIDE SEQUENCE [LARGE SCALE GENOMIC DNA]</scope>
    <source>
        <strain evidence="4 5">DSM 22857</strain>
    </source>
</reference>
<evidence type="ECO:0000313" key="4">
    <source>
        <dbReference type="EMBL" id="PPK97485.1"/>
    </source>
</evidence>
<proteinExistence type="predicted"/>
<dbReference type="InterPro" id="IPR055170">
    <property type="entry name" value="GFO_IDH_MocA-like_dom"/>
</dbReference>
<gene>
    <name evidence="4" type="ORF">CLV92_10315</name>
</gene>
<evidence type="ECO:0000259" key="3">
    <source>
        <dbReference type="Pfam" id="PF22725"/>
    </source>
</evidence>
<feature type="domain" description="Gfo/Idh/MocA-like oxidoreductase N-terminal" evidence="2">
    <location>
        <begin position="21"/>
        <end position="133"/>
    </location>
</feature>
<dbReference type="RefSeq" id="WP_104431700.1">
    <property type="nucleotide sequence ID" value="NZ_PTJD01000003.1"/>
</dbReference>
<dbReference type="AlphaFoldDB" id="A0A2S6ITL0"/>
<comment type="caution">
    <text evidence="4">The sequence shown here is derived from an EMBL/GenBank/DDBJ whole genome shotgun (WGS) entry which is preliminary data.</text>
</comment>
<name>A0A2S6ITL0_9ACTN</name>
<organism evidence="4 5">
    <name type="scientific">Kineococcus xinjiangensis</name>
    <dbReference type="NCBI Taxonomy" id="512762"/>
    <lineage>
        <taxon>Bacteria</taxon>
        <taxon>Bacillati</taxon>
        <taxon>Actinomycetota</taxon>
        <taxon>Actinomycetes</taxon>
        <taxon>Kineosporiales</taxon>
        <taxon>Kineosporiaceae</taxon>
        <taxon>Kineococcus</taxon>
    </lineage>
</organism>
<dbReference type="PANTHER" id="PTHR43818:SF11">
    <property type="entry name" value="BCDNA.GH03377"/>
    <property type="match status" value="1"/>
</dbReference>
<accession>A0A2S6ITL0</accession>
<dbReference type="SUPFAM" id="SSF55347">
    <property type="entry name" value="Glyceraldehyde-3-phosphate dehydrogenase-like, C-terminal domain"/>
    <property type="match status" value="1"/>
</dbReference>